<proteinExistence type="predicted"/>
<keyword evidence="12" id="KW-1185">Reference proteome</keyword>
<dbReference type="Gene3D" id="3.40.50.620">
    <property type="entry name" value="HUPs"/>
    <property type="match status" value="2"/>
</dbReference>
<dbReference type="Proteomes" id="UP000640725">
    <property type="component" value="Unassembled WGS sequence"/>
</dbReference>
<gene>
    <name evidence="11" type="ORF">IQ236_23505</name>
</gene>
<comment type="caution">
    <text evidence="11">The sequence shown here is derived from an EMBL/GenBank/DDBJ whole genome shotgun (WGS) entry which is preliminary data.</text>
</comment>
<dbReference type="Pfam" id="PF00582">
    <property type="entry name" value="Usp"/>
    <property type="match status" value="2"/>
</dbReference>
<evidence type="ECO:0000256" key="4">
    <source>
        <dbReference type="ARBA" id="ARBA00022989"/>
    </source>
</evidence>
<feature type="transmembrane region" description="Helical" evidence="9">
    <location>
        <begin position="26"/>
        <end position="45"/>
    </location>
</feature>
<feature type="transmembrane region" description="Helical" evidence="9">
    <location>
        <begin position="287"/>
        <end position="304"/>
    </location>
</feature>
<evidence type="ECO:0000313" key="11">
    <source>
        <dbReference type="EMBL" id="MBE9146162.1"/>
    </source>
</evidence>
<keyword evidence="5" id="KW-0406">Ion transport</keyword>
<feature type="transmembrane region" description="Helical" evidence="9">
    <location>
        <begin position="325"/>
        <end position="349"/>
    </location>
</feature>
<dbReference type="InterPro" id="IPR000644">
    <property type="entry name" value="CBS_dom"/>
</dbReference>
<dbReference type="InterPro" id="IPR014729">
    <property type="entry name" value="Rossmann-like_a/b/a_fold"/>
</dbReference>
<dbReference type="Gene3D" id="1.10.3080.10">
    <property type="entry name" value="Clc chloride channel"/>
    <property type="match status" value="1"/>
</dbReference>
<dbReference type="PRINTS" id="PR00762">
    <property type="entry name" value="CLCHANNEL"/>
</dbReference>
<dbReference type="PANTHER" id="PTHR45711:SF10">
    <property type="entry name" value="CHLORIDE CHANNEL PROTEIN"/>
    <property type="match status" value="1"/>
</dbReference>
<dbReference type="Pfam" id="PF00571">
    <property type="entry name" value="CBS"/>
    <property type="match status" value="2"/>
</dbReference>
<dbReference type="PANTHER" id="PTHR45711">
    <property type="entry name" value="CHLORIDE CHANNEL PROTEIN"/>
    <property type="match status" value="1"/>
</dbReference>
<accession>A0ABR9UI77</accession>
<dbReference type="Pfam" id="PF00654">
    <property type="entry name" value="Voltage_CLC"/>
    <property type="match status" value="1"/>
</dbReference>
<keyword evidence="6 9" id="KW-0472">Membrane</keyword>
<dbReference type="PROSITE" id="PS51371">
    <property type="entry name" value="CBS"/>
    <property type="match status" value="2"/>
</dbReference>
<dbReference type="CDD" id="cd00293">
    <property type="entry name" value="USP-like"/>
    <property type="match status" value="1"/>
</dbReference>
<organism evidence="11 12">
    <name type="scientific">Planktothrix mougeotii LEGE 06226</name>
    <dbReference type="NCBI Taxonomy" id="1828728"/>
    <lineage>
        <taxon>Bacteria</taxon>
        <taxon>Bacillati</taxon>
        <taxon>Cyanobacteriota</taxon>
        <taxon>Cyanophyceae</taxon>
        <taxon>Oscillatoriophycideae</taxon>
        <taxon>Oscillatoriales</taxon>
        <taxon>Microcoleaceae</taxon>
        <taxon>Planktothrix</taxon>
    </lineage>
</organism>
<reference evidence="11 12" key="1">
    <citation type="submission" date="2020-10" db="EMBL/GenBank/DDBJ databases">
        <authorList>
            <person name="Castelo-Branco R."/>
            <person name="Eusebio N."/>
            <person name="Adriana R."/>
            <person name="Vieira A."/>
            <person name="Brugerolle De Fraissinette N."/>
            <person name="Rezende De Castro R."/>
            <person name="Schneider M.P."/>
            <person name="Vasconcelos V."/>
            <person name="Leao P.N."/>
        </authorList>
    </citation>
    <scope>NUCLEOTIDE SEQUENCE [LARGE SCALE GENOMIC DNA]</scope>
    <source>
        <strain evidence="11 12">LEGE 06226</strain>
    </source>
</reference>
<dbReference type="SUPFAM" id="SSF81340">
    <property type="entry name" value="Clc chloride channel"/>
    <property type="match status" value="1"/>
</dbReference>
<dbReference type="InterPro" id="IPR001807">
    <property type="entry name" value="ClC"/>
</dbReference>
<keyword evidence="3 9" id="KW-0812">Transmembrane</keyword>
<protein>
    <submittedName>
        <fullName evidence="11">Chloride channel protein</fullName>
    </submittedName>
</protein>
<evidence type="ECO:0000256" key="7">
    <source>
        <dbReference type="ARBA" id="ARBA00023214"/>
    </source>
</evidence>
<dbReference type="InterPro" id="IPR006016">
    <property type="entry name" value="UspA"/>
</dbReference>
<comment type="subcellular location">
    <subcellularLocation>
        <location evidence="1">Membrane</location>
        <topology evidence="1">Multi-pass membrane protein</topology>
    </subcellularLocation>
</comment>
<keyword evidence="7" id="KW-0868">Chloride</keyword>
<evidence type="ECO:0000256" key="2">
    <source>
        <dbReference type="ARBA" id="ARBA00022448"/>
    </source>
</evidence>
<evidence type="ECO:0000256" key="6">
    <source>
        <dbReference type="ARBA" id="ARBA00023136"/>
    </source>
</evidence>
<feature type="transmembrane region" description="Helical" evidence="9">
    <location>
        <begin position="369"/>
        <end position="392"/>
    </location>
</feature>
<evidence type="ECO:0000313" key="12">
    <source>
        <dbReference type="Proteomes" id="UP000640725"/>
    </source>
</evidence>
<evidence type="ECO:0000256" key="5">
    <source>
        <dbReference type="ARBA" id="ARBA00023065"/>
    </source>
</evidence>
<feature type="transmembrane region" description="Helical" evidence="9">
    <location>
        <begin position="201"/>
        <end position="219"/>
    </location>
</feature>
<keyword evidence="2" id="KW-0813">Transport</keyword>
<evidence type="ECO:0000256" key="8">
    <source>
        <dbReference type="PROSITE-ProRule" id="PRU00703"/>
    </source>
</evidence>
<dbReference type="InterPro" id="IPR046342">
    <property type="entry name" value="CBS_dom_sf"/>
</dbReference>
<dbReference type="SUPFAM" id="SSF54631">
    <property type="entry name" value="CBS-domain pair"/>
    <property type="match status" value="1"/>
</dbReference>
<dbReference type="SMART" id="SM00116">
    <property type="entry name" value="CBS"/>
    <property type="match status" value="2"/>
</dbReference>
<evidence type="ECO:0000256" key="3">
    <source>
        <dbReference type="ARBA" id="ARBA00022692"/>
    </source>
</evidence>
<keyword evidence="8" id="KW-0129">CBS domain</keyword>
<feature type="transmembrane region" description="Helical" evidence="9">
    <location>
        <begin position="65"/>
        <end position="86"/>
    </location>
</feature>
<feature type="transmembrane region" description="Helical" evidence="9">
    <location>
        <begin position="165"/>
        <end position="189"/>
    </location>
</feature>
<dbReference type="CDD" id="cd01031">
    <property type="entry name" value="EriC"/>
    <property type="match status" value="1"/>
</dbReference>
<feature type="domain" description="CBS" evidence="10">
    <location>
        <begin position="465"/>
        <end position="524"/>
    </location>
</feature>
<evidence type="ECO:0000256" key="9">
    <source>
        <dbReference type="SAM" id="Phobius"/>
    </source>
</evidence>
<sequence length="897" mass="97426">MWRISIPREISILNSKILSPTTPKRYAIIEACLIGLVSGLAAFLLKQGAGWLGSWRISESLNAGVPPWIFLPGVGLIGGLLTGFLVERLAPETAGSGIPQVKASLAGEPISLDFRVAFSKLIGTMFTMGCGLTLGRQGPTVQIGAALAAWISRWVPTSPNYRRQLIACGAAAGLAAGFNAPIAGVLFVVEELLHDVSGITLGPAIIASFIGAVVSRLLGGQELSVYVTRTIILETVQDRLLYAREIPLFILLGILAGVLGTIFSRSIVAGSKFNRRVLKWGLPQRMAVAGLLSGLVVSFLPLSFRNNTGIRELILSGELPWQTSALAFTAHFILTAIAASSGAPGGLFAPSLVLGSALGHLVGSWESEFMLGIDQPTIFAFAGMGAFFCAVARTPITSVVIVFEITTDFGLVLPLMISSIVAYLISEKLDPESLYDQLLKLSGIELKPDQPIDGTLEKLKAADVMQRNVETLPDNLTLEQVIEAFAKSHHRGFPVVEKGKLVGIITQTDLTQISSRQFPDHTPIDQLMTTQPITVGPDDNLTHVLYLLGHYKLSRLPVVEHHHLVGIITRSDIIRAELGQISGETTQVGRHYEPSYIAYQTRGPQTGNGRLLVSLYNPQTAPTLLKVAIAIAQERNYELECLTVITIPYSQSPSETPVRLTKSRRLLQQAERLGQHLQISVHTQIRVAHDVAQAILETTQNEHIDLLLMGWHGDKSAPDLIFGNVMDAVIRQVPCQVMLVKWAKHQISNDPQTDGNSDIVACPVLGWQRWLVPVRDTLEHSVSVPLLPALTKLSLSPQIRLCRVVKTVLSKQEIREFQQASEDLSHRLNTDVIFTTVCSNSVSEAVIDLADKDQCDVIVLGASREGMLRQVIQGNIPEAIAKNCHCTVILVRPAIKK</sequence>
<evidence type="ECO:0000259" key="10">
    <source>
        <dbReference type="PROSITE" id="PS51371"/>
    </source>
</evidence>
<name>A0ABR9UI77_9CYAN</name>
<dbReference type="InterPro" id="IPR014743">
    <property type="entry name" value="Cl-channel_core"/>
</dbReference>
<feature type="transmembrane region" description="Helical" evidence="9">
    <location>
        <begin position="248"/>
        <end position="267"/>
    </location>
</feature>
<evidence type="ECO:0000256" key="1">
    <source>
        <dbReference type="ARBA" id="ARBA00004141"/>
    </source>
</evidence>
<dbReference type="RefSeq" id="WP_193871534.1">
    <property type="nucleotide sequence ID" value="NZ_JADEWU010000084.1"/>
</dbReference>
<feature type="domain" description="CBS" evidence="10">
    <location>
        <begin position="528"/>
        <end position="585"/>
    </location>
</feature>
<dbReference type="SUPFAM" id="SSF52402">
    <property type="entry name" value="Adenine nucleotide alpha hydrolases-like"/>
    <property type="match status" value="2"/>
</dbReference>
<dbReference type="Gene3D" id="3.10.580.10">
    <property type="entry name" value="CBS-domain"/>
    <property type="match status" value="1"/>
</dbReference>
<keyword evidence="4 9" id="KW-1133">Transmembrane helix</keyword>
<dbReference type="EMBL" id="JADEWU010000084">
    <property type="protein sequence ID" value="MBE9146162.1"/>
    <property type="molecule type" value="Genomic_DNA"/>
</dbReference>
<feature type="transmembrane region" description="Helical" evidence="9">
    <location>
        <begin position="399"/>
        <end position="425"/>
    </location>
</feature>